<keyword evidence="1" id="KW-1015">Disulfide bond</keyword>
<dbReference type="InterPro" id="IPR039133">
    <property type="entry name" value="RNF25"/>
</dbReference>
<protein>
    <recommendedName>
        <fullName evidence="2">EGF-like domain-containing protein</fullName>
    </recommendedName>
</protein>
<organism evidence="3 4">
    <name type="scientific">Tetradesmus obliquus</name>
    <name type="common">Green alga</name>
    <name type="synonym">Acutodesmus obliquus</name>
    <dbReference type="NCBI Taxonomy" id="3088"/>
    <lineage>
        <taxon>Eukaryota</taxon>
        <taxon>Viridiplantae</taxon>
        <taxon>Chlorophyta</taxon>
        <taxon>core chlorophytes</taxon>
        <taxon>Chlorophyceae</taxon>
        <taxon>CS clade</taxon>
        <taxon>Sphaeropleales</taxon>
        <taxon>Scenedesmaceae</taxon>
        <taxon>Tetradesmus</taxon>
    </lineage>
</organism>
<dbReference type="Pfam" id="PF00008">
    <property type="entry name" value="EGF"/>
    <property type="match status" value="1"/>
</dbReference>
<dbReference type="PROSITE" id="PS50026">
    <property type="entry name" value="EGF_3"/>
    <property type="match status" value="3"/>
</dbReference>
<dbReference type="Gene3D" id="3.30.40.10">
    <property type="entry name" value="Zinc/RING finger domain, C3HC4 (zinc finger)"/>
    <property type="match status" value="1"/>
</dbReference>
<proteinExistence type="predicted"/>
<feature type="domain" description="EGF-like" evidence="2">
    <location>
        <begin position="485"/>
        <end position="528"/>
    </location>
</feature>
<dbReference type="InterPro" id="IPR013083">
    <property type="entry name" value="Znf_RING/FYVE/PHD"/>
</dbReference>
<dbReference type="PANTHER" id="PTHR13198:SF4">
    <property type="entry name" value="E3 UBIQUITIN-PROTEIN LIGASE RNF25"/>
    <property type="match status" value="1"/>
</dbReference>
<evidence type="ECO:0000256" key="1">
    <source>
        <dbReference type="PROSITE-ProRule" id="PRU00076"/>
    </source>
</evidence>
<sequence length="674" mass="70857">MIGEMMLGQLFESCRDWLNDHNWPEGPCIFCLEELCPAGSSSSSDQPYMRLPCFHAFHQNCFGDWWCWQQQALSEQQQQLEQRTGATAAAALAQEQAVKGASLTGEARREVIDDAVSGQCNNRRRDGSETDVDCGGEECSRRCALRQSCRVGSDCITGTCDADSRKCGCPGGLTLAPGTLTCYSEQSTCYNSRKDGKETDIDCGGPCVAAGKRCRLFARCLQDADCQSNSCSRSNLTCACPPGFIPQQNNTGCRPVVISKNDPCWNGVRDNDETDTDCGGSTCWKCSNGFSCKQASDCSSSNCDTKSKKCSCPAGSKATPSGLCLTPEAAATGNGTCFNGKFDQGLETDVDCGLTCAKGCSFGHACKKSSDCAPVNSVCNSDQRICMCPRGQFVSPDNSACLTADQLCFNGAKDAEESDVDCGGSCSTKCKFGQFCNVPSDCETGVCVSTTTTTTSGSTSSTSSSSKTCGCPSRAPLSKDGKKCTTRCDTAPNPCRNGGTCLPNFVVANASANFNCSCPLNVVGGLCETRLSTCNVSNPCRNGGACIPMPDYTPGKGGPDFRCYCQAGYSGAMNGGSCMPRPGGVPDYTCTCPTTFTGPLCQDKANTCSILNPCINRGACMPLPGAAPDFRCSCSGGFAGMLCEIDCYAKQQSGKCDCSPGYQTRDGVTCVPKV</sequence>
<dbReference type="SUPFAM" id="SSF57196">
    <property type="entry name" value="EGF/Laminin"/>
    <property type="match status" value="3"/>
</dbReference>
<comment type="caution">
    <text evidence="1">Lacks conserved residue(s) required for the propagation of feature annotation.</text>
</comment>
<dbReference type="SUPFAM" id="SSF57850">
    <property type="entry name" value="RING/U-box"/>
    <property type="match status" value="1"/>
</dbReference>
<evidence type="ECO:0000259" key="2">
    <source>
        <dbReference type="PROSITE" id="PS50026"/>
    </source>
</evidence>
<feature type="disulfide bond" evidence="1">
    <location>
        <begin position="518"/>
        <end position="527"/>
    </location>
</feature>
<feature type="disulfide bond" evidence="1">
    <location>
        <begin position="634"/>
        <end position="643"/>
    </location>
</feature>
<dbReference type="Gene3D" id="2.10.25.10">
    <property type="entry name" value="Laminin"/>
    <property type="match status" value="4"/>
</dbReference>
<feature type="domain" description="EGF-like" evidence="2">
    <location>
        <begin position="530"/>
        <end position="575"/>
    </location>
</feature>
<dbReference type="EMBL" id="CP126212">
    <property type="protein sequence ID" value="WIA13968.1"/>
    <property type="molecule type" value="Genomic_DNA"/>
</dbReference>
<gene>
    <name evidence="3" type="ORF">OEZ85_002536</name>
</gene>
<reference evidence="3 4" key="1">
    <citation type="submission" date="2023-05" db="EMBL/GenBank/DDBJ databases">
        <title>A 100% complete, gapless, phased diploid assembly of the Scenedesmus obliquus UTEX 3031 genome.</title>
        <authorList>
            <person name="Biondi T.C."/>
            <person name="Hanschen E.R."/>
            <person name="Kwon T."/>
            <person name="Eng W."/>
            <person name="Kruse C.P.S."/>
            <person name="Koehler S.I."/>
            <person name="Kunde Y."/>
            <person name="Gleasner C.D."/>
            <person name="You Mak K.T."/>
            <person name="Polle J."/>
            <person name="Hovde B.T."/>
            <person name="Starkenburg S.R."/>
        </authorList>
    </citation>
    <scope>NUCLEOTIDE SEQUENCE [LARGE SCALE GENOMIC DNA]</scope>
    <source>
        <strain evidence="3 4">DOE0152z</strain>
    </source>
</reference>
<dbReference type="InterPro" id="IPR000742">
    <property type="entry name" value="EGF"/>
</dbReference>
<name>A0ABY8U2R0_TETOB</name>
<keyword evidence="1" id="KW-0245">EGF-like domain</keyword>
<dbReference type="Proteomes" id="UP001244341">
    <property type="component" value="Chromosome 5b"/>
</dbReference>
<feature type="domain" description="EGF-like" evidence="2">
    <location>
        <begin position="604"/>
        <end position="644"/>
    </location>
</feature>
<dbReference type="SMART" id="SM00181">
    <property type="entry name" value="EGF"/>
    <property type="match status" value="7"/>
</dbReference>
<accession>A0ABY8U2R0</accession>
<evidence type="ECO:0000313" key="4">
    <source>
        <dbReference type="Proteomes" id="UP001244341"/>
    </source>
</evidence>
<evidence type="ECO:0000313" key="3">
    <source>
        <dbReference type="EMBL" id="WIA13968.1"/>
    </source>
</evidence>
<keyword evidence="4" id="KW-1185">Reference proteome</keyword>
<dbReference type="PROSITE" id="PS00022">
    <property type="entry name" value="EGF_1"/>
    <property type="match status" value="2"/>
</dbReference>
<dbReference type="PANTHER" id="PTHR13198">
    <property type="entry name" value="RING FINGER PROTEIN 25"/>
    <property type="match status" value="1"/>
</dbReference>